<dbReference type="EMBL" id="CAADHO010000003">
    <property type="protein sequence ID" value="VFQ44321.1"/>
    <property type="molecule type" value="Genomic_DNA"/>
</dbReference>
<gene>
    <name evidence="2" type="ORF">MSL71_19670</name>
</gene>
<evidence type="ECO:0000256" key="1">
    <source>
        <dbReference type="SAM" id="MobiDB-lite"/>
    </source>
</evidence>
<name>A0A4U8YKY1_9BACT</name>
<dbReference type="AlphaFoldDB" id="A0A4U8YKY1"/>
<organism evidence="2 3">
    <name type="scientific">Desulfoluna butyratoxydans</name>
    <dbReference type="NCBI Taxonomy" id="231438"/>
    <lineage>
        <taxon>Bacteria</taxon>
        <taxon>Pseudomonadati</taxon>
        <taxon>Thermodesulfobacteriota</taxon>
        <taxon>Desulfobacteria</taxon>
        <taxon>Desulfobacterales</taxon>
        <taxon>Desulfolunaceae</taxon>
        <taxon>Desulfoluna</taxon>
    </lineage>
</organism>
<protein>
    <submittedName>
        <fullName evidence="2">Uncharacterized protein</fullName>
    </submittedName>
</protein>
<keyword evidence="3" id="KW-1185">Reference proteome</keyword>
<evidence type="ECO:0000313" key="2">
    <source>
        <dbReference type="EMBL" id="VFQ44321.1"/>
    </source>
</evidence>
<proteinExistence type="predicted"/>
<feature type="region of interest" description="Disordered" evidence="1">
    <location>
        <begin position="42"/>
        <end position="76"/>
    </location>
</feature>
<sequence>MARIPDEPIPLQEVTVVDSGSEVPVERRMTVDRRVYSYDRHYPERRKRGDRRAENESLSEEAIRSPAGAVPRPLVP</sequence>
<dbReference type="Proteomes" id="UP000507962">
    <property type="component" value="Unassembled WGS sequence"/>
</dbReference>
<accession>A0A4U8YKY1</accession>
<reference evidence="2 3" key="1">
    <citation type="submission" date="2019-03" db="EMBL/GenBank/DDBJ databases">
        <authorList>
            <person name="Nijsse B."/>
        </authorList>
    </citation>
    <scope>NUCLEOTIDE SEQUENCE [LARGE SCALE GENOMIC DNA]</scope>
    <source>
        <strain evidence="2">Desulfoluna butyratoxydans MSL71</strain>
    </source>
</reference>
<evidence type="ECO:0000313" key="3">
    <source>
        <dbReference type="Proteomes" id="UP000507962"/>
    </source>
</evidence>